<dbReference type="EMBL" id="QXTE01000043">
    <property type="protein sequence ID" value="TFK10259.1"/>
    <property type="molecule type" value="Genomic_DNA"/>
</dbReference>
<keyword evidence="7" id="KW-1185">Reference proteome</keyword>
<organism evidence="6 7">
    <name type="scientific">Platysternon megacephalum</name>
    <name type="common">big-headed turtle</name>
    <dbReference type="NCBI Taxonomy" id="55544"/>
    <lineage>
        <taxon>Eukaryota</taxon>
        <taxon>Metazoa</taxon>
        <taxon>Chordata</taxon>
        <taxon>Craniata</taxon>
        <taxon>Vertebrata</taxon>
        <taxon>Euteleostomi</taxon>
        <taxon>Archelosauria</taxon>
        <taxon>Testudinata</taxon>
        <taxon>Testudines</taxon>
        <taxon>Cryptodira</taxon>
        <taxon>Durocryptodira</taxon>
        <taxon>Testudinoidea</taxon>
        <taxon>Platysternidae</taxon>
        <taxon>Platysternon</taxon>
    </lineage>
</organism>
<keyword evidence="5" id="KW-0472">Membrane</keyword>
<dbReference type="GO" id="GO:0005927">
    <property type="term" value="C:muscle tendon junction"/>
    <property type="evidence" value="ECO:0007669"/>
    <property type="project" value="TreeGrafter"/>
</dbReference>
<evidence type="ECO:0000256" key="2">
    <source>
        <dbReference type="ARBA" id="ARBA00007875"/>
    </source>
</evidence>
<dbReference type="Proteomes" id="UP000297703">
    <property type="component" value="Unassembled WGS sequence"/>
</dbReference>
<dbReference type="STRING" id="55544.A0A4D9EIB3"/>
<keyword evidence="6" id="KW-0240">DNA-directed RNA polymerase</keyword>
<evidence type="ECO:0000256" key="5">
    <source>
        <dbReference type="SAM" id="Phobius"/>
    </source>
</evidence>
<accession>A0A4D9EIB3</accession>
<evidence type="ECO:0000313" key="7">
    <source>
        <dbReference type="Proteomes" id="UP000297703"/>
    </source>
</evidence>
<gene>
    <name evidence="6" type="ORF">DR999_PMT06632</name>
</gene>
<proteinExistence type="inferred from homology"/>
<dbReference type="PANTHER" id="PTHR17416">
    <property type="entry name" value="SMALL MUSCULAR PROTEIN"/>
    <property type="match status" value="1"/>
</dbReference>
<dbReference type="Pfam" id="PF15355">
    <property type="entry name" value="Chisel"/>
    <property type="match status" value="1"/>
</dbReference>
<name>A0A4D9EIB3_9SAUR</name>
<feature type="region of interest" description="Disordered" evidence="4">
    <location>
        <begin position="71"/>
        <end position="113"/>
    </location>
</feature>
<sequence length="135" mass="14668">MTRHHTADDDTAAATALFGFCCLILLVSLIRHGGSSCSRNNWRGRMSVPMTSQRTGGCSRANINIPMGAFRPGAGHPPKRKEFAPEVEESVPASTEEEKEKKQLPGAKKLPGPAVNLSEIQNIKSELKFVPRADQ</sequence>
<evidence type="ECO:0000256" key="3">
    <source>
        <dbReference type="ARBA" id="ARBA00019350"/>
    </source>
</evidence>
<dbReference type="PANTHER" id="PTHR17416:SF0">
    <property type="entry name" value="SMALL MUSCULAR PROTEIN"/>
    <property type="match status" value="1"/>
</dbReference>
<comment type="function">
    <text evidence="1">Plays a role in the regulatory network through which muscle cells coordinate their structural and functional states during growth, adaptation, and repair.</text>
</comment>
<feature type="transmembrane region" description="Helical" evidence="5">
    <location>
        <begin position="12"/>
        <end position="30"/>
    </location>
</feature>
<comment type="similarity">
    <text evidence="2">Belongs to the SMPX family.</text>
</comment>
<dbReference type="OrthoDB" id="8868927at2759"/>
<evidence type="ECO:0000256" key="1">
    <source>
        <dbReference type="ARBA" id="ARBA00002671"/>
    </source>
</evidence>
<dbReference type="GO" id="GO:0043034">
    <property type="term" value="C:costamere"/>
    <property type="evidence" value="ECO:0007669"/>
    <property type="project" value="TreeGrafter"/>
</dbReference>
<dbReference type="GO" id="GO:0000428">
    <property type="term" value="C:DNA-directed RNA polymerase complex"/>
    <property type="evidence" value="ECO:0007669"/>
    <property type="project" value="UniProtKB-KW"/>
</dbReference>
<reference evidence="6 7" key="2">
    <citation type="submission" date="2019-04" db="EMBL/GenBank/DDBJ databases">
        <title>The genome sequence of big-headed turtle.</title>
        <authorList>
            <person name="Gong S."/>
        </authorList>
    </citation>
    <scope>NUCLEOTIDE SEQUENCE [LARGE SCALE GENOMIC DNA]</scope>
    <source>
        <strain evidence="6">DO16091913</strain>
        <tissue evidence="6">Muscle</tissue>
    </source>
</reference>
<reference evidence="6 7" key="1">
    <citation type="submission" date="2019-04" db="EMBL/GenBank/DDBJ databases">
        <title>Draft genome of the big-headed turtle Platysternon megacephalum.</title>
        <authorList>
            <person name="Gong S."/>
        </authorList>
    </citation>
    <scope>NUCLEOTIDE SEQUENCE [LARGE SCALE GENOMIC DNA]</scope>
    <source>
        <strain evidence="6">DO16091913</strain>
        <tissue evidence="6">Muscle</tissue>
    </source>
</reference>
<dbReference type="GO" id="GO:0031430">
    <property type="term" value="C:M band"/>
    <property type="evidence" value="ECO:0007669"/>
    <property type="project" value="TreeGrafter"/>
</dbReference>
<protein>
    <recommendedName>
        <fullName evidence="3">Small muscular protein</fullName>
    </recommendedName>
</protein>
<evidence type="ECO:0000313" key="6">
    <source>
        <dbReference type="EMBL" id="TFK10259.1"/>
    </source>
</evidence>
<dbReference type="InterPro" id="IPR029268">
    <property type="entry name" value="Chisel"/>
</dbReference>
<evidence type="ECO:0000256" key="4">
    <source>
        <dbReference type="SAM" id="MobiDB-lite"/>
    </source>
</evidence>
<keyword evidence="5" id="KW-0812">Transmembrane</keyword>
<keyword evidence="6" id="KW-0804">Transcription</keyword>
<dbReference type="AlphaFoldDB" id="A0A4D9EIB3"/>
<comment type="caution">
    <text evidence="6">The sequence shown here is derived from an EMBL/GenBank/DDBJ whole genome shotgun (WGS) entry which is preliminary data.</text>
</comment>
<keyword evidence="5" id="KW-1133">Transmembrane helix</keyword>